<dbReference type="InterPro" id="IPR011050">
    <property type="entry name" value="Pectin_lyase_fold/virulence"/>
</dbReference>
<name>A0AAU7MMG7_9GAMM</name>
<dbReference type="InterPro" id="IPR012334">
    <property type="entry name" value="Pectin_lyas_fold"/>
</dbReference>
<dbReference type="RefSeq" id="WP_349343072.1">
    <property type="nucleotide sequence ID" value="NZ_CP157802.1"/>
</dbReference>
<dbReference type="SMART" id="SM00710">
    <property type="entry name" value="PbH1"/>
    <property type="match status" value="5"/>
</dbReference>
<dbReference type="KEGG" id="mamm:ABNF92_00025"/>
<feature type="region of interest" description="Disordered" evidence="1">
    <location>
        <begin position="340"/>
        <end position="361"/>
    </location>
</feature>
<dbReference type="AlphaFoldDB" id="A0AAU7MMG7"/>
<evidence type="ECO:0000313" key="3">
    <source>
        <dbReference type="EMBL" id="XBQ19588.1"/>
    </source>
</evidence>
<accession>A0AAU7MMG7</accession>
<gene>
    <name evidence="3" type="ORF">ABNF92_00025</name>
</gene>
<proteinExistence type="predicted"/>
<organism evidence="3">
    <name type="scientific">Marinobacter sp. MMG032</name>
    <dbReference type="NCBI Taxonomy" id="3158548"/>
    <lineage>
        <taxon>Bacteria</taxon>
        <taxon>Pseudomonadati</taxon>
        <taxon>Pseudomonadota</taxon>
        <taxon>Gammaproteobacteria</taxon>
        <taxon>Pseudomonadales</taxon>
        <taxon>Marinobacteraceae</taxon>
        <taxon>Marinobacter</taxon>
    </lineage>
</organism>
<dbReference type="InterPro" id="IPR006626">
    <property type="entry name" value="PbH1"/>
</dbReference>
<dbReference type="Gene3D" id="2.160.20.10">
    <property type="entry name" value="Single-stranded right-handed beta-helix, Pectin lyase-like"/>
    <property type="match status" value="1"/>
</dbReference>
<evidence type="ECO:0000256" key="1">
    <source>
        <dbReference type="SAM" id="MobiDB-lite"/>
    </source>
</evidence>
<feature type="chain" id="PRO_5043986247" description="Right handed beta helix domain-containing protein" evidence="2">
    <location>
        <begin position="25"/>
        <end position="361"/>
    </location>
</feature>
<feature type="signal peptide" evidence="2">
    <location>
        <begin position="1"/>
        <end position="24"/>
    </location>
</feature>
<evidence type="ECO:0000256" key="2">
    <source>
        <dbReference type="SAM" id="SignalP"/>
    </source>
</evidence>
<protein>
    <recommendedName>
        <fullName evidence="4">Right handed beta helix domain-containing protein</fullName>
    </recommendedName>
</protein>
<keyword evidence="2" id="KW-0732">Signal</keyword>
<evidence type="ECO:0008006" key="4">
    <source>
        <dbReference type="Google" id="ProtNLM"/>
    </source>
</evidence>
<dbReference type="EMBL" id="CP157802">
    <property type="protein sequence ID" value="XBQ19588.1"/>
    <property type="molecule type" value="Genomic_DNA"/>
</dbReference>
<sequence length="361" mass="39014">MVNKAIWCWMFFLCLHLVSSVTGAGIVGCSSSPLPDQPSGPESVVDRVNDLERAVQFASSGSVILLAPGEYRLQATLQVRKNNITLRGSGNDCSDVILQGAGMNNIDYNGAPYGIWTNASGLTVQNLTIRDFFQHGIVLNPGAESPTFQNIRILDTGKQLIKANPSDFGDGVDGGLVENSVFAYTEGPPMIDRGGGTGYTNGVDVHAGANWVIRNNHFENFHAPDHADHLWAPVVLMWNGARDTILENNTFVNVDRAIAFGLLDRPKDHSGGVIRNNRIYYDEGLYSSQRRRGSDGAIIVWSSPGTIVDGNEVFTRGNLNRSIEFRFDTSGASAINNTVDAPIGTRDGGSYKGSGNRLVPE</sequence>
<dbReference type="PROSITE" id="PS51257">
    <property type="entry name" value="PROKAR_LIPOPROTEIN"/>
    <property type="match status" value="1"/>
</dbReference>
<reference evidence="3" key="1">
    <citation type="submission" date="2024-05" db="EMBL/GenBank/DDBJ databases">
        <title>Draft Genome Sequences of Flagellimonas sp. MMG031 and Marinobacter sp. MMG032 Isolated from the dinoflagellate Symbiodinium pilosum.</title>
        <authorList>
            <person name="Shikuma N.J."/>
            <person name="Farrell M.V."/>
        </authorList>
    </citation>
    <scope>NUCLEOTIDE SEQUENCE</scope>
    <source>
        <strain evidence="3">MMG032</strain>
    </source>
</reference>
<dbReference type="SUPFAM" id="SSF51126">
    <property type="entry name" value="Pectin lyase-like"/>
    <property type="match status" value="1"/>
</dbReference>